<evidence type="ECO:0000256" key="1">
    <source>
        <dbReference type="SAM" id="MobiDB-lite"/>
    </source>
</evidence>
<evidence type="ECO:0000313" key="3">
    <source>
        <dbReference type="Proteomes" id="UP000693970"/>
    </source>
</evidence>
<comment type="caution">
    <text evidence="2">The sequence shown here is derived from an EMBL/GenBank/DDBJ whole genome shotgun (WGS) entry which is preliminary data.</text>
</comment>
<dbReference type="EMBL" id="JAGRRH010000011">
    <property type="protein sequence ID" value="KAG7362498.1"/>
    <property type="molecule type" value="Genomic_DNA"/>
</dbReference>
<sequence length="915" mass="103416">MDNQQQHAPPSAGSLDTFVSAIQDAGGDTGTPNSIPIPRNLFNRFPQLPRYLTANASIPLSLDHVAAEEEDAGAEDDDDSVESADEANELTESMIEANLERLEDLDDCVEFSEANAIKDLKDMASVPQPPSEYVPPAVKTEKGEPKFEELDNPGDWSRYCFNPSFNKSGSYISHSLPTGAVPVPLDNGVRQCAGWTFLYKDWKMQDHWKSDGLFAPIVGTIEFPTYRCMATQHNMSPEERKSRLNYKLLKTLGLSKKRLLVNDPLFFYQLLLPLCRSDRSDIPNDPRKSYYSEVMRWTQSYAHDIGLGGSYGHRFKEVMIPELVHFDGILIRDGLLGGSTDGAIYRRWQTKSPAFDPDTSSSLTHTRFLQLKRTLKLNDNKTAKKKGEEGYEPAYKYDFIFDVVCHNVRAITETASLDLCGDESSWAHQGWGEPGAGIIARIMNKPGITKGGQTVLLVDAYRCRPYSYLHRHKLHRKINDWNAAGPKEVRLIMEKIAPFIAGGGSERVLWKSKPHSTWDNHFSGCQILNWLGEEGYAATMTCRRNRLPKNVPPKYFHTEKTANGDKVARVARFQNPISAVKIQKKASVTGDPTSPDDFFTRVHVSMQSTSSTNFTTVNALNEVSNFIRIKNRGRTSTGSKRVWGIEMNDARALYLSTYGAVDTLDSMIRRCNIGYRCFKYWHAAKNHALALAVAVAYDIYKECLTETAAQEYWQLTDLERKRHKPLSFFDFRDKLSQQTCRYSPVNQYYPGDKNFRVVTAMSKESRDQAKRKKEHITTKAKSNGLISEEQYNDIKKKMKLNDTRFCGDLTKIKKHLAAKESITHKLHCAVCGKPAYSRCTICNVGLHGEGTRSKDGNRSCYMDFHCNTYFNLCKFDTPTAKGSASWTPPTPNDVAENRLALKRLEAGCMPTRKRR</sequence>
<dbReference type="AlphaFoldDB" id="A0A9K3LI59"/>
<dbReference type="PANTHER" id="PTHR46599:SF3">
    <property type="entry name" value="PIGGYBAC TRANSPOSABLE ELEMENT-DERIVED PROTEIN 4"/>
    <property type="match status" value="1"/>
</dbReference>
<dbReference type="Proteomes" id="UP000693970">
    <property type="component" value="Unassembled WGS sequence"/>
</dbReference>
<protein>
    <recommendedName>
        <fullName evidence="4">PiggyBac transposable element-derived protein domain-containing protein</fullName>
    </recommendedName>
</protein>
<keyword evidence="3" id="KW-1185">Reference proteome</keyword>
<evidence type="ECO:0008006" key="4">
    <source>
        <dbReference type="Google" id="ProtNLM"/>
    </source>
</evidence>
<dbReference type="PANTHER" id="PTHR46599">
    <property type="entry name" value="PIGGYBAC TRANSPOSABLE ELEMENT-DERIVED PROTEIN 4"/>
    <property type="match status" value="1"/>
</dbReference>
<feature type="region of interest" description="Disordered" evidence="1">
    <location>
        <begin position="1"/>
        <end position="39"/>
    </location>
</feature>
<reference evidence="2" key="2">
    <citation type="submission" date="2021-04" db="EMBL/GenBank/DDBJ databases">
        <authorList>
            <person name="Podell S."/>
        </authorList>
    </citation>
    <scope>NUCLEOTIDE SEQUENCE</scope>
    <source>
        <strain evidence="2">Hildebrandi</strain>
    </source>
</reference>
<gene>
    <name evidence="2" type="ORF">IV203_025382</name>
</gene>
<name>A0A9K3LI59_9STRA</name>
<reference evidence="2" key="1">
    <citation type="journal article" date="2021" name="Sci. Rep.">
        <title>Diploid genomic architecture of Nitzschia inconspicua, an elite biomass production diatom.</title>
        <authorList>
            <person name="Oliver A."/>
            <person name="Podell S."/>
            <person name="Pinowska A."/>
            <person name="Traller J.C."/>
            <person name="Smith S.R."/>
            <person name="McClure R."/>
            <person name="Beliaev A."/>
            <person name="Bohutskyi P."/>
            <person name="Hill E.A."/>
            <person name="Rabines A."/>
            <person name="Zheng H."/>
            <person name="Allen L.Z."/>
            <person name="Kuo A."/>
            <person name="Grigoriev I.V."/>
            <person name="Allen A.E."/>
            <person name="Hazlebeck D."/>
            <person name="Allen E.E."/>
        </authorList>
    </citation>
    <scope>NUCLEOTIDE SEQUENCE</scope>
    <source>
        <strain evidence="2">Hildebrandi</strain>
    </source>
</reference>
<feature type="region of interest" description="Disordered" evidence="1">
    <location>
        <begin position="124"/>
        <end position="147"/>
    </location>
</feature>
<organism evidence="2 3">
    <name type="scientific">Nitzschia inconspicua</name>
    <dbReference type="NCBI Taxonomy" id="303405"/>
    <lineage>
        <taxon>Eukaryota</taxon>
        <taxon>Sar</taxon>
        <taxon>Stramenopiles</taxon>
        <taxon>Ochrophyta</taxon>
        <taxon>Bacillariophyta</taxon>
        <taxon>Bacillariophyceae</taxon>
        <taxon>Bacillariophycidae</taxon>
        <taxon>Bacillariales</taxon>
        <taxon>Bacillariaceae</taxon>
        <taxon>Nitzschia</taxon>
    </lineage>
</organism>
<dbReference type="OrthoDB" id="6378515at2759"/>
<evidence type="ECO:0000313" key="2">
    <source>
        <dbReference type="EMBL" id="KAG7362498.1"/>
    </source>
</evidence>
<proteinExistence type="predicted"/>
<accession>A0A9K3LI59</accession>